<gene>
    <name evidence="1" type="ORF">CQA57_07010</name>
</gene>
<evidence type="ECO:0000313" key="1">
    <source>
        <dbReference type="EMBL" id="RDU72345.1"/>
    </source>
</evidence>
<reference evidence="1 2" key="1">
    <citation type="submission" date="2018-04" db="EMBL/GenBank/DDBJ databases">
        <title>Novel Campyloabacter and Helicobacter Species and Strains.</title>
        <authorList>
            <person name="Mannion A.J."/>
            <person name="Shen Z."/>
            <person name="Fox J.G."/>
        </authorList>
    </citation>
    <scope>NUCLEOTIDE SEQUENCE [LARGE SCALE GENOMIC DNA]</scope>
    <source>
        <strain evidence="1 2">MIT 04-9362</strain>
    </source>
</reference>
<keyword evidence="2" id="KW-1185">Reference proteome</keyword>
<dbReference type="AlphaFoldDB" id="A0A3D8J5C4"/>
<protein>
    <submittedName>
        <fullName evidence="1">Uncharacterized protein</fullName>
    </submittedName>
</protein>
<evidence type="ECO:0000313" key="2">
    <source>
        <dbReference type="Proteomes" id="UP000256695"/>
    </source>
</evidence>
<name>A0A3D8J5C4_9HELI</name>
<comment type="caution">
    <text evidence="1">The sequence shown here is derived from an EMBL/GenBank/DDBJ whole genome shotgun (WGS) entry which is preliminary data.</text>
</comment>
<sequence>MIEKMKFSELANQIRLCIVADKYSAELKNGFTLYCRTADSYVYSEPDYRVFDLEYGGEVKKSLYIFDDSYNKIVEVLKNNREYLIKLGFVDDISDVSY</sequence>
<proteinExistence type="predicted"/>
<organism evidence="1 2">
    <name type="scientific">Helicobacter anseris</name>
    <dbReference type="NCBI Taxonomy" id="375926"/>
    <lineage>
        <taxon>Bacteria</taxon>
        <taxon>Pseudomonadati</taxon>
        <taxon>Campylobacterota</taxon>
        <taxon>Epsilonproteobacteria</taxon>
        <taxon>Campylobacterales</taxon>
        <taxon>Helicobacteraceae</taxon>
        <taxon>Helicobacter</taxon>
    </lineage>
</organism>
<dbReference type="RefSeq" id="WP_115579528.1">
    <property type="nucleotide sequence ID" value="NZ_NXLX01000021.1"/>
</dbReference>
<dbReference type="Proteomes" id="UP000256695">
    <property type="component" value="Unassembled WGS sequence"/>
</dbReference>
<dbReference type="EMBL" id="NXLX01000021">
    <property type="protein sequence ID" value="RDU72345.1"/>
    <property type="molecule type" value="Genomic_DNA"/>
</dbReference>
<accession>A0A3D8J5C4</accession>